<dbReference type="EMBL" id="PGEX01000001">
    <property type="protein sequence ID" value="PJJ41221.1"/>
    <property type="molecule type" value="Genomic_DNA"/>
</dbReference>
<organism evidence="1 2">
    <name type="scientific">Hallerella succinigenes</name>
    <dbReference type="NCBI Taxonomy" id="1896222"/>
    <lineage>
        <taxon>Bacteria</taxon>
        <taxon>Pseudomonadati</taxon>
        <taxon>Fibrobacterota</taxon>
        <taxon>Fibrobacteria</taxon>
        <taxon>Fibrobacterales</taxon>
        <taxon>Fibrobacteraceae</taxon>
        <taxon>Hallerella</taxon>
    </lineage>
</organism>
<dbReference type="OrthoDB" id="9775897at2"/>
<protein>
    <submittedName>
        <fullName evidence="1">Uncharacterized LabA/DUF88 family protein</fullName>
    </submittedName>
</protein>
<keyword evidence="2" id="KW-1185">Reference proteome</keyword>
<proteinExistence type="predicted"/>
<comment type="caution">
    <text evidence="1">The sequence shown here is derived from an EMBL/GenBank/DDBJ whole genome shotgun (WGS) entry which is preliminary data.</text>
</comment>
<evidence type="ECO:0000313" key="2">
    <source>
        <dbReference type="Proteomes" id="UP000231134"/>
    </source>
</evidence>
<dbReference type="RefSeq" id="WP_100425216.1">
    <property type="nucleotide sequence ID" value="NZ_PGEX01000001.1"/>
</dbReference>
<reference evidence="1 2" key="1">
    <citation type="submission" date="2017-11" db="EMBL/GenBank/DDBJ databases">
        <title>Animal gut microbial communities from fecal samples from Wisconsin, USA.</title>
        <authorList>
            <person name="Neumann A."/>
        </authorList>
    </citation>
    <scope>NUCLEOTIDE SEQUENCE [LARGE SCALE GENOMIC DNA]</scope>
    <source>
        <strain evidence="1 2">UWS3</strain>
    </source>
</reference>
<name>A0A2M9A675_9BACT</name>
<dbReference type="AlphaFoldDB" id="A0A2M9A675"/>
<accession>A0A2M9A675</accession>
<gene>
    <name evidence="1" type="ORF">BGX16_1181</name>
</gene>
<dbReference type="Gene3D" id="3.40.50.1010">
    <property type="entry name" value="5'-nuclease"/>
    <property type="match status" value="1"/>
</dbReference>
<dbReference type="Proteomes" id="UP000231134">
    <property type="component" value="Unassembled WGS sequence"/>
</dbReference>
<sequence>MLESKFQGNTAPLKVGLFVDGFTMRKVNEYYRSANPECSGINFLGLKHWVAVQASRYFWPGHAIEMMAHYYHPYRNPEEDNDYRHRGMMYFSDELKKAGYDVHFAGVNYANDLCPNLELKEDVMLYAQYHQLHALVLVSTQGQFATVPQTLASMGIQTLLLGWNFVYHNRDREVHWHTDQDLRRAATYFVPMEQIMKKASTDVLAQELFLSPRLKIKAYREVSSGFPRGTSRLPLRQ</sequence>
<evidence type="ECO:0000313" key="1">
    <source>
        <dbReference type="EMBL" id="PJJ41221.1"/>
    </source>
</evidence>